<dbReference type="PANTHER" id="PTHR23531">
    <property type="entry name" value="QUINOLENE RESISTANCE PROTEIN NORA"/>
    <property type="match status" value="1"/>
</dbReference>
<feature type="transmembrane region" description="Helical" evidence="7">
    <location>
        <begin position="256"/>
        <end position="280"/>
    </location>
</feature>
<sequence>MSTKAQTLSTHKPNATGRMHQEKSKSIYSKDVILVMAASFCFMFGTMFNNPLINGYAESLGANSVLAGVIVGIMSFAAMFLRPIAGNLTDKFSKFQLSFIGGILIFLGIVGYIFAPNGELLLLFRIINGTGYVLCTVCMTTWIAFLVPRQHVGAAMGLYGLMNALAMSVAPAISINLYDKIGYRQTMIIPAIATLIMLVSIQFVSNHAVPKPKPASSKKKFKIISVNALPVAILTTCFGISYFITQADIVTYVNRMHMNVAVGSYFLIYAVVLLLIRTFLKNYFDTVRFGTWFWISFVSTIIYLLLLTYMSNNFMMALAAAGMAFGYGVIYSVLQSTALLLSPADEQGLGSSTFYLGLDVAMAFGPMLAGVIAKNLPGREFYLVQLALMPIALVVYLIWRKRLNGAIDHH</sequence>
<dbReference type="PROSITE" id="PS50850">
    <property type="entry name" value="MFS"/>
    <property type="match status" value="1"/>
</dbReference>
<accession>A0A6A8MBF3</accession>
<evidence type="ECO:0000256" key="6">
    <source>
        <dbReference type="SAM" id="MobiDB-lite"/>
    </source>
</evidence>
<feature type="transmembrane region" description="Helical" evidence="7">
    <location>
        <begin position="154"/>
        <end position="175"/>
    </location>
</feature>
<evidence type="ECO:0000256" key="5">
    <source>
        <dbReference type="ARBA" id="ARBA00023136"/>
    </source>
</evidence>
<proteinExistence type="predicted"/>
<dbReference type="InterPro" id="IPR052714">
    <property type="entry name" value="MFS_Exporter"/>
</dbReference>
<comment type="caution">
    <text evidence="9">The sequence shown here is derived from an EMBL/GenBank/DDBJ whole genome shotgun (WGS) entry which is preliminary data.</text>
</comment>
<dbReference type="SUPFAM" id="SSF103473">
    <property type="entry name" value="MFS general substrate transporter"/>
    <property type="match status" value="1"/>
</dbReference>
<dbReference type="EMBL" id="VUMX01000006">
    <property type="protein sequence ID" value="MST86684.1"/>
    <property type="molecule type" value="Genomic_DNA"/>
</dbReference>
<dbReference type="GO" id="GO:0022857">
    <property type="term" value="F:transmembrane transporter activity"/>
    <property type="evidence" value="ECO:0007669"/>
    <property type="project" value="InterPro"/>
</dbReference>
<evidence type="ECO:0000256" key="2">
    <source>
        <dbReference type="ARBA" id="ARBA00022448"/>
    </source>
</evidence>
<evidence type="ECO:0000256" key="3">
    <source>
        <dbReference type="ARBA" id="ARBA00022692"/>
    </source>
</evidence>
<dbReference type="InterPro" id="IPR036259">
    <property type="entry name" value="MFS_trans_sf"/>
</dbReference>
<keyword evidence="4 7" id="KW-1133">Transmembrane helix</keyword>
<dbReference type="InterPro" id="IPR011701">
    <property type="entry name" value="MFS"/>
</dbReference>
<feature type="transmembrane region" description="Helical" evidence="7">
    <location>
        <begin position="382"/>
        <end position="399"/>
    </location>
</feature>
<evidence type="ECO:0000256" key="4">
    <source>
        <dbReference type="ARBA" id="ARBA00022989"/>
    </source>
</evidence>
<feature type="transmembrane region" description="Helical" evidence="7">
    <location>
        <begin position="65"/>
        <end position="85"/>
    </location>
</feature>
<dbReference type="GO" id="GO:0005886">
    <property type="term" value="C:plasma membrane"/>
    <property type="evidence" value="ECO:0007669"/>
    <property type="project" value="UniProtKB-SubCell"/>
</dbReference>
<keyword evidence="2" id="KW-0813">Transport</keyword>
<feature type="transmembrane region" description="Helical" evidence="7">
    <location>
        <begin position="121"/>
        <end position="147"/>
    </location>
</feature>
<keyword evidence="10" id="KW-1185">Reference proteome</keyword>
<evidence type="ECO:0000313" key="9">
    <source>
        <dbReference type="EMBL" id="MST86684.1"/>
    </source>
</evidence>
<name>A0A6A8MBF3_9LACO</name>
<keyword evidence="3 7" id="KW-0812">Transmembrane</keyword>
<feature type="transmembrane region" description="Helical" evidence="7">
    <location>
        <begin position="221"/>
        <end position="244"/>
    </location>
</feature>
<feature type="transmembrane region" description="Helical" evidence="7">
    <location>
        <begin position="292"/>
        <end position="310"/>
    </location>
</feature>
<evidence type="ECO:0000256" key="1">
    <source>
        <dbReference type="ARBA" id="ARBA00004651"/>
    </source>
</evidence>
<feature type="domain" description="Major facilitator superfamily (MFS) profile" evidence="8">
    <location>
        <begin position="31"/>
        <end position="404"/>
    </location>
</feature>
<reference evidence="9 10" key="1">
    <citation type="submission" date="2019-08" db="EMBL/GenBank/DDBJ databases">
        <title>In-depth cultivation of the pig gut microbiome towards novel bacterial diversity and tailored functional studies.</title>
        <authorList>
            <person name="Wylensek D."/>
            <person name="Hitch T.C.A."/>
            <person name="Clavel T."/>
        </authorList>
    </citation>
    <scope>NUCLEOTIDE SEQUENCE [LARGE SCALE GENOMIC DNA]</scope>
    <source>
        <strain evidence="9 10">Bifido-178-WT-2B</strain>
    </source>
</reference>
<organism evidence="9 10">
    <name type="scientific">Lactobacillus porci</name>
    <dbReference type="NCBI Taxonomy" id="2012477"/>
    <lineage>
        <taxon>Bacteria</taxon>
        <taxon>Bacillati</taxon>
        <taxon>Bacillota</taxon>
        <taxon>Bacilli</taxon>
        <taxon>Lactobacillales</taxon>
        <taxon>Lactobacillaceae</taxon>
        <taxon>Lactobacillus</taxon>
    </lineage>
</organism>
<feature type="transmembrane region" description="Helical" evidence="7">
    <location>
        <begin position="316"/>
        <end position="341"/>
    </location>
</feature>
<evidence type="ECO:0000259" key="8">
    <source>
        <dbReference type="PROSITE" id="PS50850"/>
    </source>
</evidence>
<feature type="transmembrane region" description="Helical" evidence="7">
    <location>
        <begin position="353"/>
        <end position="376"/>
    </location>
</feature>
<feature type="transmembrane region" description="Helical" evidence="7">
    <location>
        <begin position="32"/>
        <end position="53"/>
    </location>
</feature>
<dbReference type="Gene3D" id="1.20.1250.20">
    <property type="entry name" value="MFS general substrate transporter like domains"/>
    <property type="match status" value="1"/>
</dbReference>
<dbReference type="InterPro" id="IPR020846">
    <property type="entry name" value="MFS_dom"/>
</dbReference>
<feature type="compositionally biased region" description="Polar residues" evidence="6">
    <location>
        <begin position="1"/>
        <end position="13"/>
    </location>
</feature>
<protein>
    <submittedName>
        <fullName evidence="9">MFS transporter</fullName>
    </submittedName>
</protein>
<keyword evidence="5 7" id="KW-0472">Membrane</keyword>
<comment type="subcellular location">
    <subcellularLocation>
        <location evidence="1">Cell membrane</location>
        <topology evidence="1">Multi-pass membrane protein</topology>
    </subcellularLocation>
</comment>
<feature type="transmembrane region" description="Helical" evidence="7">
    <location>
        <begin position="97"/>
        <end position="115"/>
    </location>
</feature>
<dbReference type="PANTHER" id="PTHR23531:SF1">
    <property type="entry name" value="QUINOLENE RESISTANCE PROTEIN NORA"/>
    <property type="match status" value="1"/>
</dbReference>
<feature type="region of interest" description="Disordered" evidence="6">
    <location>
        <begin position="1"/>
        <end position="22"/>
    </location>
</feature>
<feature type="transmembrane region" description="Helical" evidence="7">
    <location>
        <begin position="187"/>
        <end position="209"/>
    </location>
</feature>
<dbReference type="Pfam" id="PF07690">
    <property type="entry name" value="MFS_1"/>
    <property type="match status" value="1"/>
</dbReference>
<evidence type="ECO:0000313" key="10">
    <source>
        <dbReference type="Proteomes" id="UP000438120"/>
    </source>
</evidence>
<dbReference type="Proteomes" id="UP000438120">
    <property type="component" value="Unassembled WGS sequence"/>
</dbReference>
<evidence type="ECO:0000256" key="7">
    <source>
        <dbReference type="SAM" id="Phobius"/>
    </source>
</evidence>
<gene>
    <name evidence="9" type="ORF">FYJ62_03280</name>
</gene>
<dbReference type="AlphaFoldDB" id="A0A6A8MBF3"/>